<sequence length="40" mass="4369">MSYQETTFTKVSVRAMPALASKMEVRASPMKSLETTSSSV</sequence>
<accession>J9BZ33</accession>
<proteinExistence type="predicted"/>
<gene>
    <name evidence="1" type="ORF">EVA_19053</name>
</gene>
<dbReference type="AlphaFoldDB" id="J9BZ33"/>
<reference evidence="1" key="1">
    <citation type="journal article" date="2012" name="PLoS ONE">
        <title>Gene sets for utilization of primary and secondary nutrition supplies in the distal gut of endangered iberian lynx.</title>
        <authorList>
            <person name="Alcaide M."/>
            <person name="Messina E."/>
            <person name="Richter M."/>
            <person name="Bargiela R."/>
            <person name="Peplies J."/>
            <person name="Huws S.A."/>
            <person name="Newbold C.J."/>
            <person name="Golyshin P.N."/>
            <person name="Simon M.A."/>
            <person name="Lopez G."/>
            <person name="Yakimov M.M."/>
            <person name="Ferrer M."/>
        </authorList>
    </citation>
    <scope>NUCLEOTIDE SEQUENCE</scope>
</reference>
<dbReference type="EMBL" id="AMCI01007306">
    <property type="protein sequence ID" value="EJW92840.1"/>
    <property type="molecule type" value="Genomic_DNA"/>
</dbReference>
<organism evidence="1">
    <name type="scientific">gut metagenome</name>
    <dbReference type="NCBI Taxonomy" id="749906"/>
    <lineage>
        <taxon>unclassified sequences</taxon>
        <taxon>metagenomes</taxon>
        <taxon>organismal metagenomes</taxon>
    </lineage>
</organism>
<comment type="caution">
    <text evidence="1">The sequence shown here is derived from an EMBL/GenBank/DDBJ whole genome shotgun (WGS) entry which is preliminary data.</text>
</comment>
<name>J9BZ33_9ZZZZ</name>
<evidence type="ECO:0000313" key="1">
    <source>
        <dbReference type="EMBL" id="EJW92840.1"/>
    </source>
</evidence>
<protein>
    <submittedName>
        <fullName evidence="1">Uncharacterized protein</fullName>
    </submittedName>
</protein>